<evidence type="ECO:0000313" key="9">
    <source>
        <dbReference type="EMBL" id="QNB47667.1"/>
    </source>
</evidence>
<keyword evidence="3" id="KW-0813">Transport</keyword>
<dbReference type="InterPro" id="IPR038377">
    <property type="entry name" value="Na/Glc_symporter_sf"/>
</dbReference>
<dbReference type="RefSeq" id="WP_034424312.1">
    <property type="nucleotide sequence ID" value="NZ_CP045798.1"/>
</dbReference>
<feature type="transmembrane region" description="Helical" evidence="8">
    <location>
        <begin position="434"/>
        <end position="452"/>
    </location>
</feature>
<dbReference type="GO" id="GO:0005886">
    <property type="term" value="C:plasma membrane"/>
    <property type="evidence" value="ECO:0007669"/>
    <property type="project" value="TreeGrafter"/>
</dbReference>
<feature type="transmembrane region" description="Helical" evidence="8">
    <location>
        <begin position="259"/>
        <end position="280"/>
    </location>
</feature>
<proteinExistence type="inferred from homology"/>
<reference evidence="9 10" key="1">
    <citation type="journal article" date="2019" name="Front. Microbiol.">
        <title>Thermoanaerosceptrum fracticalcis gen. nov. sp. nov., a Novel Fumarate-Fermenting Microorganism From a Deep Fractured Carbonate Aquifer of the US Great Basin.</title>
        <authorList>
            <person name="Hamilton-Brehm S.D."/>
            <person name="Stewart L.E."/>
            <person name="Zavarin M."/>
            <person name="Caldwell M."/>
            <person name="Lawson P.A."/>
            <person name="Onstott T.C."/>
            <person name="Grzymski J."/>
            <person name="Neveux I."/>
            <person name="Lollar B.S."/>
            <person name="Russell C.E."/>
            <person name="Moser D.P."/>
        </authorList>
    </citation>
    <scope>NUCLEOTIDE SEQUENCE [LARGE SCALE GENOMIC DNA]</scope>
    <source>
        <strain evidence="9 10">DRI-13</strain>
    </source>
</reference>
<feature type="transmembrane region" description="Helical" evidence="8">
    <location>
        <begin position="300"/>
        <end position="328"/>
    </location>
</feature>
<dbReference type="InterPro" id="IPR001734">
    <property type="entry name" value="Na/solute_symporter"/>
</dbReference>
<dbReference type="OrthoDB" id="9781232at2"/>
<evidence type="ECO:0000256" key="3">
    <source>
        <dbReference type="ARBA" id="ARBA00022448"/>
    </source>
</evidence>
<feature type="transmembrane region" description="Helical" evidence="8">
    <location>
        <begin position="116"/>
        <end position="142"/>
    </location>
</feature>
<feature type="transmembrane region" description="Helical" evidence="8">
    <location>
        <begin position="148"/>
        <end position="170"/>
    </location>
</feature>
<evidence type="ECO:0000256" key="7">
    <source>
        <dbReference type="RuleBase" id="RU362091"/>
    </source>
</evidence>
<dbReference type="AlphaFoldDB" id="A0A7G6E6G3"/>
<dbReference type="EMBL" id="CP045798">
    <property type="protein sequence ID" value="QNB47667.1"/>
    <property type="molecule type" value="Genomic_DNA"/>
</dbReference>
<evidence type="ECO:0000313" key="10">
    <source>
        <dbReference type="Proteomes" id="UP000515847"/>
    </source>
</evidence>
<dbReference type="InterPro" id="IPR050277">
    <property type="entry name" value="Sodium:Solute_Symporter"/>
</dbReference>
<organism evidence="9 10">
    <name type="scientific">Thermanaerosceptrum fracticalcis</name>
    <dbReference type="NCBI Taxonomy" id="1712410"/>
    <lineage>
        <taxon>Bacteria</taxon>
        <taxon>Bacillati</taxon>
        <taxon>Bacillota</taxon>
        <taxon>Clostridia</taxon>
        <taxon>Eubacteriales</taxon>
        <taxon>Peptococcaceae</taxon>
        <taxon>Thermanaerosceptrum</taxon>
    </lineage>
</organism>
<keyword evidence="10" id="KW-1185">Reference proteome</keyword>
<dbReference type="PANTHER" id="PTHR48086:SF7">
    <property type="entry name" value="SODIUM-SOLUTE SYMPORTER-RELATED"/>
    <property type="match status" value="1"/>
</dbReference>
<evidence type="ECO:0000256" key="6">
    <source>
        <dbReference type="ARBA" id="ARBA00023136"/>
    </source>
</evidence>
<dbReference type="GO" id="GO:0022857">
    <property type="term" value="F:transmembrane transporter activity"/>
    <property type="evidence" value="ECO:0007669"/>
    <property type="project" value="InterPro"/>
</dbReference>
<name>A0A7G6E6G3_THEFR</name>
<evidence type="ECO:0000256" key="2">
    <source>
        <dbReference type="ARBA" id="ARBA00006434"/>
    </source>
</evidence>
<feature type="transmembrane region" description="Helical" evidence="8">
    <location>
        <begin position="182"/>
        <end position="206"/>
    </location>
</feature>
<evidence type="ECO:0000256" key="5">
    <source>
        <dbReference type="ARBA" id="ARBA00022989"/>
    </source>
</evidence>
<feature type="transmembrane region" description="Helical" evidence="8">
    <location>
        <begin position="74"/>
        <end position="95"/>
    </location>
</feature>
<feature type="transmembrane region" description="Helical" evidence="8">
    <location>
        <begin position="226"/>
        <end position="247"/>
    </location>
</feature>
<feature type="transmembrane region" description="Helical" evidence="8">
    <location>
        <begin position="45"/>
        <end position="68"/>
    </location>
</feature>
<dbReference type="PROSITE" id="PS50283">
    <property type="entry name" value="NA_SOLUT_SYMP_3"/>
    <property type="match status" value="1"/>
</dbReference>
<gene>
    <name evidence="9" type="ORF">BR63_16165</name>
</gene>
<dbReference type="Proteomes" id="UP000515847">
    <property type="component" value="Chromosome"/>
</dbReference>
<feature type="transmembrane region" description="Helical" evidence="8">
    <location>
        <begin position="6"/>
        <end position="25"/>
    </location>
</feature>
<evidence type="ECO:0000256" key="1">
    <source>
        <dbReference type="ARBA" id="ARBA00004141"/>
    </source>
</evidence>
<evidence type="ECO:0000256" key="4">
    <source>
        <dbReference type="ARBA" id="ARBA00022692"/>
    </source>
</evidence>
<keyword evidence="6 8" id="KW-0472">Membrane</keyword>
<dbReference type="CDD" id="cd10322">
    <property type="entry name" value="SLC5sbd"/>
    <property type="match status" value="1"/>
</dbReference>
<dbReference type="Gene3D" id="1.20.1730.10">
    <property type="entry name" value="Sodium/glucose cotransporter"/>
    <property type="match status" value="1"/>
</dbReference>
<keyword evidence="5 8" id="KW-1133">Transmembrane helix</keyword>
<comment type="similarity">
    <text evidence="2 7">Belongs to the sodium:solute symporter (SSF) (TC 2.A.21) family.</text>
</comment>
<protein>
    <submittedName>
        <fullName evidence="9">Sodium:solute symporter family protein</fullName>
    </submittedName>
</protein>
<evidence type="ECO:0000256" key="8">
    <source>
        <dbReference type="SAM" id="Phobius"/>
    </source>
</evidence>
<sequence length="457" mass="47906">MLTQVHVISMVFTLAIVTVVGVYSIRQVKTSADFAVGGRSMGVSLVAGTIMGTVVGGASTIGTAQLAFKVGFSAWWFTLGAGIACLLLGVLAKPLRESGASTAPQFLVKAYGERAGPVASVFSSLGIFLNIIGQILSAVALLTSMFQVPPLLAAFIAVVLVISYVIFGGVWGTGMVGVVKLILLYISLAVAGILSYQMIGGLPGLTATFPAFPWFSLFGRGFNTDAAAGFSLVVGVLSTQTYLQAMFSGRDVRTSRRGALVSALLIPPIGLASIMVGLYMRSHFPEIDPREALPLFILQFLNPWVGGMVLATLLLSVVGTGAGLTLGISTMLSQDIYKKIINPKATDSGVLAVTRVIIIVVTLATLVFVGGNLNSLILKWSFLSMGLRGATICFPLLAAIFLRNKIAAWAGRWAIIAGPSAVLLWTLLGGALDPLYVGMACSLLLLVIGYFSRKAFS</sequence>
<feature type="transmembrane region" description="Helical" evidence="8">
    <location>
        <begin position="349"/>
        <end position="370"/>
    </location>
</feature>
<dbReference type="Pfam" id="PF00474">
    <property type="entry name" value="SSF"/>
    <property type="match status" value="1"/>
</dbReference>
<dbReference type="PANTHER" id="PTHR48086">
    <property type="entry name" value="SODIUM/PROLINE SYMPORTER-RELATED"/>
    <property type="match status" value="1"/>
</dbReference>
<dbReference type="KEGG" id="tfr:BR63_16165"/>
<feature type="transmembrane region" description="Helical" evidence="8">
    <location>
        <begin position="409"/>
        <end position="428"/>
    </location>
</feature>
<feature type="transmembrane region" description="Helical" evidence="8">
    <location>
        <begin position="382"/>
        <end position="402"/>
    </location>
</feature>
<keyword evidence="4 8" id="KW-0812">Transmembrane</keyword>
<accession>A0A7G6E6G3</accession>
<comment type="subcellular location">
    <subcellularLocation>
        <location evidence="1">Membrane</location>
        <topology evidence="1">Multi-pass membrane protein</topology>
    </subcellularLocation>
</comment>